<keyword evidence="4 5" id="KW-0472">Membrane</keyword>
<dbReference type="InterPro" id="IPR036259">
    <property type="entry name" value="MFS_trans_sf"/>
</dbReference>
<protein>
    <recommendedName>
        <fullName evidence="8">UNC93-like protein</fullName>
    </recommendedName>
</protein>
<name>A0A9Q8QF56_9HYPO</name>
<dbReference type="GeneID" id="72066626"/>
<evidence type="ECO:0000313" key="7">
    <source>
        <dbReference type="Proteomes" id="UP000829364"/>
    </source>
</evidence>
<sequence>MANTSNGVLYGVFAVSALVAGSVLNTFGPRLTIIFGITGYPFYIGAMWYYDIYGKLWYPVLAGAYLGLTAGCLWTTAAYAANAYAEEKDKGLYRATMDLKHHRVGHWRVCGPCLKL</sequence>
<feature type="transmembrane region" description="Helical" evidence="5">
    <location>
        <begin position="31"/>
        <end position="50"/>
    </location>
</feature>
<accession>A0A9Q8QF56</accession>
<evidence type="ECO:0000256" key="3">
    <source>
        <dbReference type="ARBA" id="ARBA00022989"/>
    </source>
</evidence>
<dbReference type="KEGG" id="ptkz:JDV02_004674"/>
<dbReference type="PANTHER" id="PTHR23294:SF59">
    <property type="entry name" value="UNC93-LIKE PROTEIN C922.05C"/>
    <property type="match status" value="1"/>
</dbReference>
<evidence type="ECO:0000256" key="4">
    <source>
        <dbReference type="ARBA" id="ARBA00023136"/>
    </source>
</evidence>
<comment type="subcellular location">
    <subcellularLocation>
        <location evidence="1">Membrane</location>
        <topology evidence="1">Multi-pass membrane protein</topology>
    </subcellularLocation>
</comment>
<dbReference type="SUPFAM" id="SSF103473">
    <property type="entry name" value="MFS general substrate transporter"/>
    <property type="match status" value="1"/>
</dbReference>
<evidence type="ECO:0000256" key="2">
    <source>
        <dbReference type="ARBA" id="ARBA00022692"/>
    </source>
</evidence>
<evidence type="ECO:0000256" key="1">
    <source>
        <dbReference type="ARBA" id="ARBA00004141"/>
    </source>
</evidence>
<evidence type="ECO:0000313" key="6">
    <source>
        <dbReference type="EMBL" id="UNI18403.1"/>
    </source>
</evidence>
<keyword evidence="3 5" id="KW-1133">Transmembrane helix</keyword>
<dbReference type="AlphaFoldDB" id="A0A9Q8QF56"/>
<dbReference type="EMBL" id="CP086357">
    <property type="protein sequence ID" value="UNI18403.1"/>
    <property type="molecule type" value="Genomic_DNA"/>
</dbReference>
<dbReference type="GO" id="GO:0016020">
    <property type="term" value="C:membrane"/>
    <property type="evidence" value="ECO:0007669"/>
    <property type="project" value="UniProtKB-SubCell"/>
</dbReference>
<gene>
    <name evidence="6" type="ORF">JDV02_004674</name>
</gene>
<dbReference type="RefSeq" id="XP_047841884.1">
    <property type="nucleotide sequence ID" value="XM_047985905.1"/>
</dbReference>
<dbReference type="Proteomes" id="UP000829364">
    <property type="component" value="Chromosome 4"/>
</dbReference>
<evidence type="ECO:0008006" key="8">
    <source>
        <dbReference type="Google" id="ProtNLM"/>
    </source>
</evidence>
<organism evidence="6 7">
    <name type="scientific">Purpureocillium takamizusanense</name>
    <dbReference type="NCBI Taxonomy" id="2060973"/>
    <lineage>
        <taxon>Eukaryota</taxon>
        <taxon>Fungi</taxon>
        <taxon>Dikarya</taxon>
        <taxon>Ascomycota</taxon>
        <taxon>Pezizomycotina</taxon>
        <taxon>Sordariomycetes</taxon>
        <taxon>Hypocreomycetidae</taxon>
        <taxon>Hypocreales</taxon>
        <taxon>Ophiocordycipitaceae</taxon>
        <taxon>Purpureocillium</taxon>
    </lineage>
</organism>
<proteinExistence type="predicted"/>
<dbReference type="Gene3D" id="1.20.1250.20">
    <property type="entry name" value="MFS general substrate transporter like domains"/>
    <property type="match status" value="1"/>
</dbReference>
<dbReference type="InterPro" id="IPR051617">
    <property type="entry name" value="UNC-93-like_regulator"/>
</dbReference>
<dbReference type="OrthoDB" id="196103at2759"/>
<keyword evidence="7" id="KW-1185">Reference proteome</keyword>
<evidence type="ECO:0000256" key="5">
    <source>
        <dbReference type="SAM" id="Phobius"/>
    </source>
</evidence>
<keyword evidence="2 5" id="KW-0812">Transmembrane</keyword>
<feature type="transmembrane region" description="Helical" evidence="5">
    <location>
        <begin position="6"/>
        <end position="24"/>
    </location>
</feature>
<dbReference type="PANTHER" id="PTHR23294">
    <property type="entry name" value="ET TRANSLATION PRODUCT-RELATED"/>
    <property type="match status" value="1"/>
</dbReference>
<feature type="transmembrane region" description="Helical" evidence="5">
    <location>
        <begin position="56"/>
        <end position="81"/>
    </location>
</feature>
<reference evidence="6" key="1">
    <citation type="submission" date="2021-11" db="EMBL/GenBank/DDBJ databases">
        <title>Purpureocillium_takamizusanense_genome.</title>
        <authorList>
            <person name="Nguyen N.-H."/>
        </authorList>
    </citation>
    <scope>NUCLEOTIDE SEQUENCE</scope>
    <source>
        <strain evidence="6">PT3</strain>
    </source>
</reference>